<reference evidence="2" key="1">
    <citation type="submission" date="2023-01" db="EMBL/GenBank/DDBJ databases">
        <title>Genome assembly of the deep-sea coral Lophelia pertusa.</title>
        <authorList>
            <person name="Herrera S."/>
            <person name="Cordes E."/>
        </authorList>
    </citation>
    <scope>NUCLEOTIDE SEQUENCE</scope>
    <source>
        <strain evidence="2">USNM1676648</strain>
        <tissue evidence="2">Polyp</tissue>
    </source>
</reference>
<comment type="caution">
    <text evidence="2">The sequence shown here is derived from an EMBL/GenBank/DDBJ whole genome shotgun (WGS) entry which is preliminary data.</text>
</comment>
<dbReference type="Proteomes" id="UP001163046">
    <property type="component" value="Unassembled WGS sequence"/>
</dbReference>
<proteinExistence type="predicted"/>
<protein>
    <submittedName>
        <fullName evidence="2">Uncharacterized protein</fullName>
    </submittedName>
</protein>
<name>A0A9X0D1V6_9CNID</name>
<evidence type="ECO:0000313" key="2">
    <source>
        <dbReference type="EMBL" id="KAJ7383805.1"/>
    </source>
</evidence>
<keyword evidence="3" id="KW-1185">Reference proteome</keyword>
<sequence length="106" mass="11089">NEQLCVCLSVAGEHQRISNRGKRKASAIVAGEIAQRRMTKTNCVDGDIDGEESVENNGKPSPRPDYVFSVGEESSSQSSGTATLVLGGVHLSNVLIDSGATCNILG</sequence>
<dbReference type="AlphaFoldDB" id="A0A9X0D1V6"/>
<organism evidence="2 3">
    <name type="scientific">Desmophyllum pertusum</name>
    <dbReference type="NCBI Taxonomy" id="174260"/>
    <lineage>
        <taxon>Eukaryota</taxon>
        <taxon>Metazoa</taxon>
        <taxon>Cnidaria</taxon>
        <taxon>Anthozoa</taxon>
        <taxon>Hexacorallia</taxon>
        <taxon>Scleractinia</taxon>
        <taxon>Caryophylliina</taxon>
        <taxon>Caryophylliidae</taxon>
        <taxon>Desmophyllum</taxon>
    </lineage>
</organism>
<dbReference type="OrthoDB" id="5988657at2759"/>
<evidence type="ECO:0000256" key="1">
    <source>
        <dbReference type="SAM" id="MobiDB-lite"/>
    </source>
</evidence>
<feature type="non-terminal residue" evidence="2">
    <location>
        <position position="1"/>
    </location>
</feature>
<accession>A0A9X0D1V6</accession>
<dbReference type="EMBL" id="MU825894">
    <property type="protein sequence ID" value="KAJ7383805.1"/>
    <property type="molecule type" value="Genomic_DNA"/>
</dbReference>
<feature type="region of interest" description="Disordered" evidence="1">
    <location>
        <begin position="44"/>
        <end position="74"/>
    </location>
</feature>
<gene>
    <name evidence="2" type="ORF">OS493_025676</name>
</gene>
<evidence type="ECO:0000313" key="3">
    <source>
        <dbReference type="Proteomes" id="UP001163046"/>
    </source>
</evidence>